<protein>
    <recommendedName>
        <fullName evidence="3">DUF1565 domain-containing protein</fullName>
    </recommendedName>
</protein>
<dbReference type="SUPFAM" id="SSF51126">
    <property type="entry name" value="Pectin lyase-like"/>
    <property type="match status" value="1"/>
</dbReference>
<organism evidence="1 2">
    <name type="scientific">Rhodocytophaga aerolata</name>
    <dbReference type="NCBI Taxonomy" id="455078"/>
    <lineage>
        <taxon>Bacteria</taxon>
        <taxon>Pseudomonadati</taxon>
        <taxon>Bacteroidota</taxon>
        <taxon>Cytophagia</taxon>
        <taxon>Cytophagales</taxon>
        <taxon>Rhodocytophagaceae</taxon>
        <taxon>Rhodocytophaga</taxon>
    </lineage>
</organism>
<accession>A0ABT8RJJ0</accession>
<dbReference type="Gene3D" id="2.160.20.10">
    <property type="entry name" value="Single-stranded right-handed beta-helix, Pectin lyase-like"/>
    <property type="match status" value="1"/>
</dbReference>
<dbReference type="EMBL" id="JAUKPO010000162">
    <property type="protein sequence ID" value="MDO1451991.1"/>
    <property type="molecule type" value="Genomic_DNA"/>
</dbReference>
<dbReference type="RefSeq" id="WP_302042783.1">
    <property type="nucleotide sequence ID" value="NZ_JAUKPO010000162.1"/>
</dbReference>
<feature type="non-terminal residue" evidence="1">
    <location>
        <position position="402"/>
    </location>
</feature>
<evidence type="ECO:0008006" key="3">
    <source>
        <dbReference type="Google" id="ProtNLM"/>
    </source>
</evidence>
<sequence length="402" mass="43676">VKVSLVAVTGEKNTVHISEIKVSDAQAEQFNGAKISSKTLQASAQAASATSASIVENYPHAKAVGRFTNGTNSFGTGWIAPNGAIVTSFDIAYYYHIVAEKKYDIIEFNVPASEGTTVKHPSPQDQYKVIVATESIENYAIFFKDGEGYFNANGTILIPFPSDGLLPGERQQQFFRIAPNPGNFTINAKNKNNDPIQVDIFHYGSLVGDNLAGRYRTLHLHETSLYEQNQYLKSTSDGERDWYVLYDAGLLLGSDNTLYHTTSDDGGPITYAGSNFAIGIHNQSLKGNGYASHGLGFSNEAFRNKLKNVFSAKSVYVDYEPRSTTNTGNGNIHFPYQTVSQAVMAAPNGAQIYIAKGNYSSTFTINRPMTLRAPVGKVVIGSSAATARTAALPSIPRELYMD</sequence>
<dbReference type="Proteomes" id="UP001168528">
    <property type="component" value="Unassembled WGS sequence"/>
</dbReference>
<evidence type="ECO:0000313" key="1">
    <source>
        <dbReference type="EMBL" id="MDO1451991.1"/>
    </source>
</evidence>
<gene>
    <name evidence="1" type="ORF">Q0590_37325</name>
</gene>
<name>A0ABT8RJJ0_9BACT</name>
<dbReference type="InterPro" id="IPR012334">
    <property type="entry name" value="Pectin_lyas_fold"/>
</dbReference>
<keyword evidence="2" id="KW-1185">Reference proteome</keyword>
<dbReference type="InterPro" id="IPR011050">
    <property type="entry name" value="Pectin_lyase_fold/virulence"/>
</dbReference>
<feature type="non-terminal residue" evidence="1">
    <location>
        <position position="1"/>
    </location>
</feature>
<comment type="caution">
    <text evidence="1">The sequence shown here is derived from an EMBL/GenBank/DDBJ whole genome shotgun (WGS) entry which is preliminary data.</text>
</comment>
<proteinExistence type="predicted"/>
<reference evidence="1" key="1">
    <citation type="submission" date="2023-07" db="EMBL/GenBank/DDBJ databases">
        <title>The genome sequence of Rhodocytophaga aerolata KACC 12507.</title>
        <authorList>
            <person name="Zhang X."/>
        </authorList>
    </citation>
    <scope>NUCLEOTIDE SEQUENCE</scope>
    <source>
        <strain evidence="1">KACC 12507</strain>
    </source>
</reference>
<evidence type="ECO:0000313" key="2">
    <source>
        <dbReference type="Proteomes" id="UP001168528"/>
    </source>
</evidence>